<dbReference type="RefSeq" id="WP_150041029.1">
    <property type="nucleotide sequence ID" value="NZ_OW485605.1"/>
</dbReference>
<dbReference type="AlphaFoldDB" id="A0A5M6IWP0"/>
<evidence type="ECO:0000313" key="2">
    <source>
        <dbReference type="Proteomes" id="UP000325255"/>
    </source>
</evidence>
<comment type="caution">
    <text evidence="1">The sequence shown here is derived from an EMBL/GenBank/DDBJ whole genome shotgun (WGS) entry which is preliminary data.</text>
</comment>
<dbReference type="Proteomes" id="UP000325255">
    <property type="component" value="Unassembled WGS sequence"/>
</dbReference>
<keyword evidence="2" id="KW-1185">Reference proteome</keyword>
<proteinExistence type="predicted"/>
<reference evidence="1 2" key="1">
    <citation type="submission" date="2019-09" db="EMBL/GenBank/DDBJ databases">
        <title>Genome sequence of Rhodovastum atsumiense, a diverse member of the Acetobacteraceae family of non-sulfur purple photosynthetic bacteria.</title>
        <authorList>
            <person name="Meyer T."/>
            <person name="Kyndt J."/>
        </authorList>
    </citation>
    <scope>NUCLEOTIDE SEQUENCE [LARGE SCALE GENOMIC DNA]</scope>
    <source>
        <strain evidence="1 2">DSM 21279</strain>
    </source>
</reference>
<sequence>MPARSTSERADEIAHQLIAAFQRHSPVPLDFTKGSVFRTVALGIADVLAAREVAAAGQQSGAAPEAEVFIGIDGERHVGHLLKEPADITQARLDLLRAVLAKAANEPAGLNRDREWIRALLRVSIPDTEFLAVGVAEDGTIKVIVRFEVGGTIEAWNGRAAFSSGVRNAFSYRTLSSARRG</sequence>
<evidence type="ECO:0000313" key="1">
    <source>
        <dbReference type="EMBL" id="KAA5611795.1"/>
    </source>
</evidence>
<protein>
    <submittedName>
        <fullName evidence="1">Uncharacterized protein</fullName>
    </submittedName>
</protein>
<name>A0A5M6IWP0_9PROT</name>
<dbReference type="EMBL" id="VWPK01000017">
    <property type="protein sequence ID" value="KAA5611795.1"/>
    <property type="molecule type" value="Genomic_DNA"/>
</dbReference>
<gene>
    <name evidence="1" type="ORF">F1189_12200</name>
</gene>
<organism evidence="1 2">
    <name type="scientific">Rhodovastum atsumiense</name>
    <dbReference type="NCBI Taxonomy" id="504468"/>
    <lineage>
        <taxon>Bacteria</taxon>
        <taxon>Pseudomonadati</taxon>
        <taxon>Pseudomonadota</taxon>
        <taxon>Alphaproteobacteria</taxon>
        <taxon>Acetobacterales</taxon>
        <taxon>Acetobacteraceae</taxon>
        <taxon>Rhodovastum</taxon>
    </lineage>
</organism>
<accession>A0A5M6IWP0</accession>